<evidence type="ECO:0000313" key="1">
    <source>
        <dbReference type="EMBL" id="KAI3727175.1"/>
    </source>
</evidence>
<accession>A0ACB9BYV8</accession>
<dbReference type="EMBL" id="CM042039">
    <property type="protein sequence ID" value="KAI3727175.1"/>
    <property type="molecule type" value="Genomic_DNA"/>
</dbReference>
<name>A0ACB9BYV8_9ASTR</name>
<dbReference type="Proteomes" id="UP001056120">
    <property type="component" value="Linkage Group LG22"/>
</dbReference>
<proteinExistence type="predicted"/>
<gene>
    <name evidence="1" type="ORF">L1987_66986</name>
</gene>
<reference evidence="2" key="1">
    <citation type="journal article" date="2022" name="Mol. Ecol. Resour.">
        <title>The genomes of chicory, endive, great burdock and yacon provide insights into Asteraceae palaeo-polyploidization history and plant inulin production.</title>
        <authorList>
            <person name="Fan W."/>
            <person name="Wang S."/>
            <person name="Wang H."/>
            <person name="Wang A."/>
            <person name="Jiang F."/>
            <person name="Liu H."/>
            <person name="Zhao H."/>
            <person name="Xu D."/>
            <person name="Zhang Y."/>
        </authorList>
    </citation>
    <scope>NUCLEOTIDE SEQUENCE [LARGE SCALE GENOMIC DNA]</scope>
    <source>
        <strain evidence="2">cv. Yunnan</strain>
    </source>
</reference>
<protein>
    <submittedName>
        <fullName evidence="1">Uncharacterized protein</fullName>
    </submittedName>
</protein>
<sequence>MDWSLPPRIWEGRNTVWPHDSNKKWSYCVTVPSWTTIPSASGSDTVFFRVQVGIQSPEGITSTREVLRRFNEFLKLYSELKKEFPKKNLPPTPPKRLTKMRSKTLLEERRCALDVWMEKLLSDIKVSRTVFVAIFLELEAAARQSCSELNLHESAANPVPSDQILSNATSLIESSSSIASDLDNSCSNEASENQSYAEPNIESDRSGNMLWDLEELTRKCMELELRLTIEQDARAYAESITAITIQQNEMLKKELDDAKKQVKSLKTSRSELKQEINKCLKDKLELENEKQDGSSKMPIKGTAEEDATMTNEIM</sequence>
<comment type="caution">
    <text evidence="1">The sequence shown here is derived from an EMBL/GenBank/DDBJ whole genome shotgun (WGS) entry which is preliminary data.</text>
</comment>
<evidence type="ECO:0000313" key="2">
    <source>
        <dbReference type="Proteomes" id="UP001056120"/>
    </source>
</evidence>
<organism evidence="1 2">
    <name type="scientific">Smallanthus sonchifolius</name>
    <dbReference type="NCBI Taxonomy" id="185202"/>
    <lineage>
        <taxon>Eukaryota</taxon>
        <taxon>Viridiplantae</taxon>
        <taxon>Streptophyta</taxon>
        <taxon>Embryophyta</taxon>
        <taxon>Tracheophyta</taxon>
        <taxon>Spermatophyta</taxon>
        <taxon>Magnoliopsida</taxon>
        <taxon>eudicotyledons</taxon>
        <taxon>Gunneridae</taxon>
        <taxon>Pentapetalae</taxon>
        <taxon>asterids</taxon>
        <taxon>campanulids</taxon>
        <taxon>Asterales</taxon>
        <taxon>Asteraceae</taxon>
        <taxon>Asteroideae</taxon>
        <taxon>Heliantheae alliance</taxon>
        <taxon>Millerieae</taxon>
        <taxon>Smallanthus</taxon>
    </lineage>
</organism>
<keyword evidence="2" id="KW-1185">Reference proteome</keyword>
<reference evidence="1 2" key="2">
    <citation type="journal article" date="2022" name="Mol. Ecol. Resour.">
        <title>The genomes of chicory, endive, great burdock and yacon provide insights into Asteraceae paleo-polyploidization history and plant inulin production.</title>
        <authorList>
            <person name="Fan W."/>
            <person name="Wang S."/>
            <person name="Wang H."/>
            <person name="Wang A."/>
            <person name="Jiang F."/>
            <person name="Liu H."/>
            <person name="Zhao H."/>
            <person name="Xu D."/>
            <person name="Zhang Y."/>
        </authorList>
    </citation>
    <scope>NUCLEOTIDE SEQUENCE [LARGE SCALE GENOMIC DNA]</scope>
    <source>
        <strain evidence="2">cv. Yunnan</strain>
        <tissue evidence="1">Leaves</tissue>
    </source>
</reference>